<feature type="transmembrane region" description="Helical" evidence="9">
    <location>
        <begin position="448"/>
        <end position="470"/>
    </location>
</feature>
<dbReference type="InterPro" id="IPR036259">
    <property type="entry name" value="MFS_trans_sf"/>
</dbReference>
<dbReference type="CDD" id="cd17503">
    <property type="entry name" value="MFS_LmrB_MDR_like"/>
    <property type="match status" value="1"/>
</dbReference>
<accession>A0A2A7NPI5</accession>
<dbReference type="Gene3D" id="1.20.1720.10">
    <property type="entry name" value="Multidrug resistance protein D"/>
    <property type="match status" value="1"/>
</dbReference>
<evidence type="ECO:0000256" key="6">
    <source>
        <dbReference type="ARBA" id="ARBA00022989"/>
    </source>
</evidence>
<dbReference type="NCBIfam" id="TIGR00711">
    <property type="entry name" value="efflux_EmrB"/>
    <property type="match status" value="1"/>
</dbReference>
<feature type="transmembrane region" description="Helical" evidence="9">
    <location>
        <begin position="27"/>
        <end position="54"/>
    </location>
</feature>
<feature type="region of interest" description="Disordered" evidence="8">
    <location>
        <begin position="1"/>
        <end position="20"/>
    </location>
</feature>
<dbReference type="OrthoDB" id="9812221at2"/>
<dbReference type="InterPro" id="IPR020846">
    <property type="entry name" value="MFS_dom"/>
</dbReference>
<dbReference type="AlphaFoldDB" id="A0A2A7NPI5"/>
<keyword evidence="3" id="KW-0813">Transport</keyword>
<dbReference type="InterPro" id="IPR004638">
    <property type="entry name" value="EmrB-like"/>
</dbReference>
<evidence type="ECO:0000256" key="9">
    <source>
        <dbReference type="SAM" id="Phobius"/>
    </source>
</evidence>
<dbReference type="EMBL" id="PDCR01000030">
    <property type="protein sequence ID" value="PEG52499.1"/>
    <property type="molecule type" value="Genomic_DNA"/>
</dbReference>
<keyword evidence="6 9" id="KW-1133">Transmembrane helix</keyword>
<comment type="caution">
    <text evidence="11">The sequence shown here is derived from an EMBL/GenBank/DDBJ whole genome shotgun (WGS) entry which is preliminary data.</text>
</comment>
<dbReference type="Pfam" id="PF07690">
    <property type="entry name" value="MFS_1"/>
    <property type="match status" value="1"/>
</dbReference>
<feature type="transmembrane region" description="Helical" evidence="9">
    <location>
        <begin position="182"/>
        <end position="200"/>
    </location>
</feature>
<dbReference type="GO" id="GO:0005886">
    <property type="term" value="C:plasma membrane"/>
    <property type="evidence" value="ECO:0007669"/>
    <property type="project" value="UniProtKB-SubCell"/>
</dbReference>
<keyword evidence="12" id="KW-1185">Reference proteome</keyword>
<gene>
    <name evidence="11" type="ORF">CRI78_20905</name>
</gene>
<evidence type="ECO:0000313" key="12">
    <source>
        <dbReference type="Proteomes" id="UP000220340"/>
    </source>
</evidence>
<dbReference type="PRINTS" id="PR01036">
    <property type="entry name" value="TCRTETB"/>
</dbReference>
<comment type="subcellular location">
    <subcellularLocation>
        <location evidence="1">Cell membrane</location>
        <topology evidence="1">Multi-pass membrane protein</topology>
    </subcellularLocation>
</comment>
<dbReference type="PANTHER" id="PTHR42718">
    <property type="entry name" value="MAJOR FACILITATOR SUPERFAMILY MULTIDRUG TRANSPORTER MFSC"/>
    <property type="match status" value="1"/>
</dbReference>
<dbReference type="RefSeq" id="WP_079244345.1">
    <property type="nucleotide sequence ID" value="NZ_BAAATC010000015.1"/>
</dbReference>
<evidence type="ECO:0000256" key="3">
    <source>
        <dbReference type="ARBA" id="ARBA00022448"/>
    </source>
</evidence>
<feature type="transmembrane region" description="Helical" evidence="9">
    <location>
        <begin position="246"/>
        <end position="265"/>
    </location>
</feature>
<evidence type="ECO:0000259" key="10">
    <source>
        <dbReference type="PROSITE" id="PS50850"/>
    </source>
</evidence>
<feature type="transmembrane region" description="Helical" evidence="9">
    <location>
        <begin position="348"/>
        <end position="369"/>
    </location>
</feature>
<reference evidence="11 12" key="1">
    <citation type="submission" date="2017-10" db="EMBL/GenBank/DDBJ databases">
        <title>The new phylogeny of genus Mycobacterium.</title>
        <authorList>
            <person name="Tortoli E."/>
            <person name="Trovato A."/>
            <person name="Cirillo D.M."/>
        </authorList>
    </citation>
    <scope>NUCLEOTIDE SEQUENCE [LARGE SCALE GENOMIC DNA]</scope>
    <source>
        <strain evidence="11 12">IP141170001</strain>
    </source>
</reference>
<dbReference type="InterPro" id="IPR011701">
    <property type="entry name" value="MFS"/>
</dbReference>
<evidence type="ECO:0000256" key="1">
    <source>
        <dbReference type="ARBA" id="ARBA00004651"/>
    </source>
</evidence>
<keyword evidence="7 9" id="KW-0472">Membrane</keyword>
<keyword evidence="4" id="KW-1003">Cell membrane</keyword>
<evidence type="ECO:0000256" key="2">
    <source>
        <dbReference type="ARBA" id="ARBA00008537"/>
    </source>
</evidence>
<dbReference type="GO" id="GO:0022857">
    <property type="term" value="F:transmembrane transporter activity"/>
    <property type="evidence" value="ECO:0007669"/>
    <property type="project" value="InterPro"/>
</dbReference>
<feature type="transmembrane region" description="Helical" evidence="9">
    <location>
        <begin position="285"/>
        <end position="310"/>
    </location>
</feature>
<evidence type="ECO:0000256" key="7">
    <source>
        <dbReference type="ARBA" id="ARBA00023136"/>
    </source>
</evidence>
<feature type="transmembrane region" description="Helical" evidence="9">
    <location>
        <begin position="212"/>
        <end position="234"/>
    </location>
</feature>
<feature type="transmembrane region" description="Helical" evidence="9">
    <location>
        <begin position="156"/>
        <end position="176"/>
    </location>
</feature>
<dbReference type="PROSITE" id="PS50850">
    <property type="entry name" value="MFS"/>
    <property type="match status" value="1"/>
</dbReference>
<evidence type="ECO:0000313" key="11">
    <source>
        <dbReference type="EMBL" id="PEG52499.1"/>
    </source>
</evidence>
<feature type="transmembrane region" description="Helical" evidence="9">
    <location>
        <begin position="414"/>
        <end position="436"/>
    </location>
</feature>
<comment type="similarity">
    <text evidence="2">Belongs to the major facilitator superfamily. EmrB family.</text>
</comment>
<evidence type="ECO:0000256" key="8">
    <source>
        <dbReference type="SAM" id="MobiDB-lite"/>
    </source>
</evidence>
<proteinExistence type="inferred from homology"/>
<dbReference type="PANTHER" id="PTHR42718:SF9">
    <property type="entry name" value="MAJOR FACILITATOR SUPERFAMILY MULTIDRUG TRANSPORTER MFSC"/>
    <property type="match status" value="1"/>
</dbReference>
<dbReference type="SUPFAM" id="SSF103473">
    <property type="entry name" value="MFS general substrate transporter"/>
    <property type="match status" value="1"/>
</dbReference>
<evidence type="ECO:0000256" key="5">
    <source>
        <dbReference type="ARBA" id="ARBA00022692"/>
    </source>
</evidence>
<organism evidence="11 12">
    <name type="scientific">Mycolicibacterium diernhoferi</name>
    <dbReference type="NCBI Taxonomy" id="1801"/>
    <lineage>
        <taxon>Bacteria</taxon>
        <taxon>Bacillati</taxon>
        <taxon>Actinomycetota</taxon>
        <taxon>Actinomycetes</taxon>
        <taxon>Mycobacteriales</taxon>
        <taxon>Mycobacteriaceae</taxon>
        <taxon>Mycolicibacterium</taxon>
    </lineage>
</organism>
<feature type="transmembrane region" description="Helical" evidence="9">
    <location>
        <begin position="66"/>
        <end position="86"/>
    </location>
</feature>
<evidence type="ECO:0000256" key="4">
    <source>
        <dbReference type="ARBA" id="ARBA00022475"/>
    </source>
</evidence>
<keyword evidence="5 9" id="KW-0812">Transmembrane</keyword>
<dbReference type="Proteomes" id="UP000220340">
    <property type="component" value="Unassembled WGS sequence"/>
</dbReference>
<feature type="transmembrane region" description="Helical" evidence="9">
    <location>
        <begin position="93"/>
        <end position="117"/>
    </location>
</feature>
<feature type="transmembrane region" description="Helical" evidence="9">
    <location>
        <begin position="123"/>
        <end position="144"/>
    </location>
</feature>
<dbReference type="Gene3D" id="1.20.1250.20">
    <property type="entry name" value="MFS general substrate transporter like domains"/>
    <property type="match status" value="1"/>
</dbReference>
<feature type="transmembrane region" description="Helical" evidence="9">
    <location>
        <begin position="375"/>
        <end position="393"/>
    </location>
</feature>
<protein>
    <submittedName>
        <fullName evidence="11">MFS transporter</fullName>
    </submittedName>
</protein>
<name>A0A2A7NPI5_9MYCO</name>
<feature type="domain" description="Major facilitator superfamily (MFS) profile" evidence="10">
    <location>
        <begin position="28"/>
        <end position="476"/>
    </location>
</feature>
<feature type="transmembrane region" description="Helical" evidence="9">
    <location>
        <begin position="316"/>
        <end position="336"/>
    </location>
</feature>
<sequence>MSTGPITRATEEPLQGRTPTAPPSAGVIIALLVFSAFVMILNETIMSVALPVLISDLDITARTAQWLTSGFLLTMAVVIPMSGSLLQRFSVRAVFLTSMSAFCAGTLISALAPGFAVLLGGRIVQACGTAVMVPLLMTTVMKLIPAERRGQTMGTISIVIAVAPAVGPTLSGFILGSLNWRWMFWIVLPIALLGLAAGWLRLRVDEEREQPATIDAISVPLSAIAFAGLVFGLSELAGHGGQGVPAWIPLTAGAVALVAFGARQLQLQRVERAFLDLRPFTYRRFSVSVALVVIGFMGLFGAIIMVPLYVQDVLGHSALVAGLTSLPGGLLMGLAGPPVGRVYDRHGARVLVVPGSILLFVALCGFALLSASTPVWELVVVQTVMMVGLAMMFTPLMTDALGALPDRLYSHGSAIMTTLQQVGGAAGTALFVTVMAKASMSGGAPDMAGVHAAFVVAAGIGAVAVITSFFTASQPSPAGGAPVHQTRLP</sequence>